<proteinExistence type="predicted"/>
<organism evidence="1 2">
    <name type="scientific">Arthroderma otae (strain ATCC MYA-4605 / CBS 113480)</name>
    <name type="common">Microsporum canis</name>
    <dbReference type="NCBI Taxonomy" id="554155"/>
    <lineage>
        <taxon>Eukaryota</taxon>
        <taxon>Fungi</taxon>
        <taxon>Dikarya</taxon>
        <taxon>Ascomycota</taxon>
        <taxon>Pezizomycotina</taxon>
        <taxon>Eurotiomycetes</taxon>
        <taxon>Eurotiomycetidae</taxon>
        <taxon>Onygenales</taxon>
        <taxon>Arthrodermataceae</taxon>
        <taxon>Microsporum</taxon>
    </lineage>
</organism>
<accession>C5FTT9</accession>
<dbReference type="VEuPathDB" id="FungiDB:MCYG_06111"/>
<dbReference type="RefSeq" id="XP_002846242.1">
    <property type="nucleotide sequence ID" value="XM_002846196.1"/>
</dbReference>
<dbReference type="Proteomes" id="UP000002035">
    <property type="component" value="Unassembled WGS sequence"/>
</dbReference>
<gene>
    <name evidence="1" type="ORF">MCYG_06111</name>
</gene>
<name>C5FTT9_ARTOC</name>
<dbReference type="EMBL" id="DS995705">
    <property type="protein sequence ID" value="EEQ33292.1"/>
    <property type="molecule type" value="Genomic_DNA"/>
</dbReference>
<reference evidence="2" key="1">
    <citation type="journal article" date="2012" name="MBio">
        <title>Comparative genome analysis of Trichophyton rubrum and related dermatophytes reveals candidate genes involved in infection.</title>
        <authorList>
            <person name="Martinez D.A."/>
            <person name="Oliver B.G."/>
            <person name="Graeser Y."/>
            <person name="Goldberg J.M."/>
            <person name="Li W."/>
            <person name="Martinez-Rossi N.M."/>
            <person name="Monod M."/>
            <person name="Shelest E."/>
            <person name="Barton R.C."/>
            <person name="Birch E."/>
            <person name="Brakhage A.A."/>
            <person name="Chen Z."/>
            <person name="Gurr S.J."/>
            <person name="Heiman D."/>
            <person name="Heitman J."/>
            <person name="Kosti I."/>
            <person name="Rossi A."/>
            <person name="Saif S."/>
            <person name="Samalova M."/>
            <person name="Saunders C.W."/>
            <person name="Shea T."/>
            <person name="Summerbell R.C."/>
            <person name="Xu J."/>
            <person name="Young S."/>
            <person name="Zeng Q."/>
            <person name="Birren B.W."/>
            <person name="Cuomo C.A."/>
            <person name="White T.C."/>
        </authorList>
    </citation>
    <scope>NUCLEOTIDE SEQUENCE [LARGE SCALE GENOMIC DNA]</scope>
    <source>
        <strain evidence="2">ATCC MYA-4605 / CBS 113480</strain>
    </source>
</reference>
<dbReference type="AlphaFoldDB" id="C5FTT9"/>
<dbReference type="OrthoDB" id="4202348at2759"/>
<sequence length="176" mass="19627">MSTKLQLPLTRVNLASLQDRLQQRSKTSESDLTEAAFLAQAERARDLRRARCLEVVSNSINDSDLPDACPKCSSSLLYCQTCTSRKLSSIPTGLAATPTTFGILDLEKELAPYTQISYRTDHPIQRFLTPGALFDPPLISRKGLESMNLSYSDRESVGRRLIIAEANYQDTQRESV</sequence>
<dbReference type="GeneID" id="9228411"/>
<evidence type="ECO:0000313" key="2">
    <source>
        <dbReference type="Proteomes" id="UP000002035"/>
    </source>
</evidence>
<protein>
    <submittedName>
        <fullName evidence="1">Uncharacterized protein</fullName>
    </submittedName>
</protein>
<evidence type="ECO:0000313" key="1">
    <source>
        <dbReference type="EMBL" id="EEQ33292.1"/>
    </source>
</evidence>
<keyword evidence="2" id="KW-1185">Reference proteome</keyword>
<dbReference type="HOGENOM" id="CLU_1524776_0_0_1"/>